<evidence type="ECO:0000259" key="4">
    <source>
        <dbReference type="PROSITE" id="PS50042"/>
    </source>
</evidence>
<dbReference type="SMART" id="SM00419">
    <property type="entry name" value="HTH_CRP"/>
    <property type="match status" value="1"/>
</dbReference>
<dbReference type="Pfam" id="PF13545">
    <property type="entry name" value="HTH_Crp_2"/>
    <property type="match status" value="1"/>
</dbReference>
<dbReference type="EMBL" id="CP049806">
    <property type="protein sequence ID" value="QIT17924.1"/>
    <property type="molecule type" value="Genomic_DNA"/>
</dbReference>
<dbReference type="EMBL" id="SGTH01000001">
    <property type="protein sequence ID" value="RZH32287.1"/>
    <property type="molecule type" value="Genomic_DNA"/>
</dbReference>
<keyword evidence="1" id="KW-0805">Transcription regulation</keyword>
<evidence type="ECO:0000313" key="6">
    <source>
        <dbReference type="EMBL" id="AZC00569.1"/>
    </source>
</evidence>
<feature type="domain" description="HTH crp-type" evidence="5">
    <location>
        <begin position="182"/>
        <end position="255"/>
    </location>
</feature>
<dbReference type="Proteomes" id="UP000501692">
    <property type="component" value="Chromosome"/>
</dbReference>
<gene>
    <name evidence="6" type="ORF">DKE52_009860</name>
    <name evidence="8" type="ORF">EXD98_03495</name>
    <name evidence="7" type="ORF">G8E09_09480</name>
</gene>
<dbReference type="SUPFAM" id="SSF46785">
    <property type="entry name" value="Winged helix' DNA-binding domain"/>
    <property type="match status" value="1"/>
</dbReference>
<dbReference type="Pfam" id="PF00027">
    <property type="entry name" value="cNMP_binding"/>
    <property type="match status" value="1"/>
</dbReference>
<dbReference type="SUPFAM" id="SSF51206">
    <property type="entry name" value="cAMP-binding domain-like"/>
    <property type="match status" value="1"/>
</dbReference>
<reference evidence="8 10" key="3">
    <citation type="submission" date="2019-02" db="EMBL/GenBank/DDBJ databases">
        <title>The Batch Genome Submission of Acinetobacter spp. strains.</title>
        <authorList>
            <person name="Qin J."/>
            <person name="Hu Y."/>
            <person name="Ye H."/>
            <person name="Wei L."/>
            <person name="Feng Y."/>
            <person name="Zong Z."/>
        </authorList>
    </citation>
    <scope>NUCLEOTIDE SEQUENCE [LARGE SCALE GENOMIC DNA]</scope>
    <source>
        <strain evidence="8 10">WCHAP100012</strain>
    </source>
</reference>
<dbReference type="GO" id="GO:0005829">
    <property type="term" value="C:cytosol"/>
    <property type="evidence" value="ECO:0007669"/>
    <property type="project" value="TreeGrafter"/>
</dbReference>
<dbReference type="PROSITE" id="PS51063">
    <property type="entry name" value="HTH_CRP_2"/>
    <property type="match status" value="1"/>
</dbReference>
<reference evidence="7 11" key="4">
    <citation type="submission" date="2020-03" db="EMBL/GenBank/DDBJ databases">
        <authorList>
            <person name="Zhang L."/>
            <person name="Han X."/>
            <person name="Chen Y."/>
            <person name="Yu Y."/>
        </authorList>
    </citation>
    <scope>NUCLEOTIDE SEQUENCE [LARGE SCALE GENOMIC DNA]</scope>
    <source>
        <strain evidence="7 11">A1254</strain>
    </source>
</reference>
<dbReference type="OMA" id="DPPEEWI"/>
<dbReference type="EMBL" id="CP033540">
    <property type="protein sequence ID" value="AZC00569.1"/>
    <property type="molecule type" value="Genomic_DNA"/>
</dbReference>
<evidence type="ECO:0000313" key="10">
    <source>
        <dbReference type="Proteomes" id="UP000294065"/>
    </source>
</evidence>
<organism evidence="8 10">
    <name type="scientific">Acinetobacter pittii</name>
    <name type="common">Acinetobacter genomosp. 3</name>
    <dbReference type="NCBI Taxonomy" id="48296"/>
    <lineage>
        <taxon>Bacteria</taxon>
        <taxon>Pseudomonadati</taxon>
        <taxon>Pseudomonadota</taxon>
        <taxon>Gammaproteobacteria</taxon>
        <taxon>Moraxellales</taxon>
        <taxon>Moraxellaceae</taxon>
        <taxon>Acinetobacter</taxon>
        <taxon>Acinetobacter calcoaceticus/baumannii complex</taxon>
    </lineage>
</organism>
<reference evidence="6 9" key="1">
    <citation type="submission" date="2018-11" db="EMBL/GenBank/DDBJ databases">
        <authorList>
            <person name="Kuo S.-C."/>
            <person name="Chen F.-J."/>
            <person name="Liao Y.-C."/>
        </authorList>
    </citation>
    <scope>NUCLEOTIDE SEQUENCE [LARGE SCALE GENOMIC DNA]</scope>
    <source>
        <strain evidence="6 9">2014S06-099</strain>
    </source>
</reference>
<keyword evidence="3" id="KW-0804">Transcription</keyword>
<dbReference type="PANTHER" id="PTHR24567">
    <property type="entry name" value="CRP FAMILY TRANSCRIPTIONAL REGULATORY PROTEIN"/>
    <property type="match status" value="1"/>
</dbReference>
<name>A0A0R0RT17_ACIPI</name>
<dbReference type="InterPro" id="IPR018490">
    <property type="entry name" value="cNMP-bd_dom_sf"/>
</dbReference>
<dbReference type="GO" id="GO:0003700">
    <property type="term" value="F:DNA-binding transcription factor activity"/>
    <property type="evidence" value="ECO:0007669"/>
    <property type="project" value="TreeGrafter"/>
</dbReference>
<evidence type="ECO:0000256" key="2">
    <source>
        <dbReference type="ARBA" id="ARBA00023125"/>
    </source>
</evidence>
<evidence type="ECO:0000313" key="11">
    <source>
        <dbReference type="Proteomes" id="UP000501692"/>
    </source>
</evidence>
<dbReference type="InterPro" id="IPR014710">
    <property type="entry name" value="RmlC-like_jellyroll"/>
</dbReference>
<dbReference type="InterPro" id="IPR036388">
    <property type="entry name" value="WH-like_DNA-bd_sf"/>
</dbReference>
<evidence type="ECO:0000313" key="8">
    <source>
        <dbReference type="EMBL" id="RZH32287.1"/>
    </source>
</evidence>
<dbReference type="Proteomes" id="UP000294065">
    <property type="component" value="Unassembled WGS sequence"/>
</dbReference>
<dbReference type="RefSeq" id="WP_004701544.1">
    <property type="nucleotide sequence ID" value="NZ_BHGB01000009.1"/>
</dbReference>
<reference evidence="6 9" key="2">
    <citation type="submission" date="2018-12" db="EMBL/GenBank/DDBJ databases">
        <title>Molecular Epidemiology of Emerging Carbapenem-Resistance in Acinetobacter nosocomialis and Acinetobacter pittii in Taiwan, 2010-2014.</title>
        <authorList>
            <person name="Huang W.-C."/>
            <person name="Wang H.-Y."/>
            <person name="Lai J.-F."/>
            <person name="Lauderdale T.-L."/>
            <person name="Sytwu H.-K."/>
        </authorList>
    </citation>
    <scope>NUCLEOTIDE SEQUENCE [LARGE SCALE GENOMIC DNA]</scope>
    <source>
        <strain evidence="6 9">2014S06-099</strain>
    </source>
</reference>
<proteinExistence type="predicted"/>
<dbReference type="InterPro" id="IPR012318">
    <property type="entry name" value="HTH_CRP"/>
</dbReference>
<dbReference type="Gene3D" id="2.60.120.10">
    <property type="entry name" value="Jelly Rolls"/>
    <property type="match status" value="1"/>
</dbReference>
<dbReference type="PANTHER" id="PTHR24567:SF26">
    <property type="entry name" value="REGULATORY PROTEIN YEIL"/>
    <property type="match status" value="1"/>
</dbReference>
<evidence type="ECO:0000259" key="5">
    <source>
        <dbReference type="PROSITE" id="PS51063"/>
    </source>
</evidence>
<feature type="domain" description="Cyclic nucleotide-binding" evidence="4">
    <location>
        <begin position="48"/>
        <end position="95"/>
    </location>
</feature>
<sequence length="273" mass="31426">MKASSIIEFRNPISKYQNDFDGGQSSDHQIITNEFIHKSIRILENYQVIQSLSNTEKSTLIQHLKIRKYYHNQTIYNQNDPCTDINILLEGALKLGWSTSQGKYHTDIFVPSGTLINIVPIVTGQPLLHDHIAQGRTVIANLPGQLFMDVIRNNADALFMVLKLICVRTQLNREQNFIYSTETLQTRLAKKLVFLVDYHSYQDKDKILLNLKLSQENLAELLQTSRQSINKELAALSNQNIIEVKYNQIFILDFEKLSDIAQTHQFNSTTKFL</sequence>
<dbReference type="InterPro" id="IPR050397">
    <property type="entry name" value="Env_Response_Regulators"/>
</dbReference>
<dbReference type="Proteomes" id="UP000254410">
    <property type="component" value="Chromosome"/>
</dbReference>
<dbReference type="Gene3D" id="1.10.10.10">
    <property type="entry name" value="Winged helix-like DNA-binding domain superfamily/Winged helix DNA-binding domain"/>
    <property type="match status" value="1"/>
</dbReference>
<accession>A0A0R0RT17</accession>
<dbReference type="GeneID" id="9382329"/>
<evidence type="ECO:0000256" key="1">
    <source>
        <dbReference type="ARBA" id="ARBA00023015"/>
    </source>
</evidence>
<protein>
    <submittedName>
        <fullName evidence="8">Crp/Fnr family transcriptional regulator</fullName>
    </submittedName>
</protein>
<keyword evidence="2" id="KW-0238">DNA-binding</keyword>
<evidence type="ECO:0000313" key="7">
    <source>
        <dbReference type="EMBL" id="QIT17924.1"/>
    </source>
</evidence>
<dbReference type="InterPro" id="IPR036390">
    <property type="entry name" value="WH_DNA-bd_sf"/>
</dbReference>
<evidence type="ECO:0000256" key="3">
    <source>
        <dbReference type="ARBA" id="ARBA00023163"/>
    </source>
</evidence>
<evidence type="ECO:0000313" key="9">
    <source>
        <dbReference type="Proteomes" id="UP000254410"/>
    </source>
</evidence>
<dbReference type="PROSITE" id="PS50042">
    <property type="entry name" value="CNMP_BINDING_3"/>
    <property type="match status" value="1"/>
</dbReference>
<dbReference type="AlphaFoldDB" id="A0A0R0RT17"/>
<dbReference type="InterPro" id="IPR000595">
    <property type="entry name" value="cNMP-bd_dom"/>
</dbReference>
<dbReference type="GO" id="GO:0003677">
    <property type="term" value="F:DNA binding"/>
    <property type="evidence" value="ECO:0007669"/>
    <property type="project" value="UniProtKB-KW"/>
</dbReference>
<dbReference type="CDD" id="cd00038">
    <property type="entry name" value="CAP_ED"/>
    <property type="match status" value="1"/>
</dbReference>